<sequence length="89" mass="9789">MEVYIFAVERTPRRGSRCACLSVLSRCLICDERTLPAPEALHAGSVIFELSLPSRSMSVGMSAVSWTLRSIVRLMADFFVALQLANGLL</sequence>
<gene>
    <name evidence="1" type="ORF">DPMN_177589</name>
</gene>
<protein>
    <submittedName>
        <fullName evidence="1">Uncharacterized protein</fullName>
    </submittedName>
</protein>
<keyword evidence="2" id="KW-1185">Reference proteome</keyword>
<organism evidence="1 2">
    <name type="scientific">Dreissena polymorpha</name>
    <name type="common">Zebra mussel</name>
    <name type="synonym">Mytilus polymorpha</name>
    <dbReference type="NCBI Taxonomy" id="45954"/>
    <lineage>
        <taxon>Eukaryota</taxon>
        <taxon>Metazoa</taxon>
        <taxon>Spiralia</taxon>
        <taxon>Lophotrochozoa</taxon>
        <taxon>Mollusca</taxon>
        <taxon>Bivalvia</taxon>
        <taxon>Autobranchia</taxon>
        <taxon>Heteroconchia</taxon>
        <taxon>Euheterodonta</taxon>
        <taxon>Imparidentia</taxon>
        <taxon>Neoheterodontei</taxon>
        <taxon>Myida</taxon>
        <taxon>Dreissenoidea</taxon>
        <taxon>Dreissenidae</taxon>
        <taxon>Dreissena</taxon>
    </lineage>
</organism>
<evidence type="ECO:0000313" key="1">
    <source>
        <dbReference type="EMBL" id="KAH3776173.1"/>
    </source>
</evidence>
<reference evidence="1" key="1">
    <citation type="journal article" date="2019" name="bioRxiv">
        <title>The Genome of the Zebra Mussel, Dreissena polymorpha: A Resource for Invasive Species Research.</title>
        <authorList>
            <person name="McCartney M.A."/>
            <person name="Auch B."/>
            <person name="Kono T."/>
            <person name="Mallez S."/>
            <person name="Zhang Y."/>
            <person name="Obille A."/>
            <person name="Becker A."/>
            <person name="Abrahante J.E."/>
            <person name="Garbe J."/>
            <person name="Badalamenti J.P."/>
            <person name="Herman A."/>
            <person name="Mangelson H."/>
            <person name="Liachko I."/>
            <person name="Sullivan S."/>
            <person name="Sone E.D."/>
            <person name="Koren S."/>
            <person name="Silverstein K.A.T."/>
            <person name="Beckman K.B."/>
            <person name="Gohl D.M."/>
        </authorList>
    </citation>
    <scope>NUCLEOTIDE SEQUENCE</scope>
    <source>
        <strain evidence="1">Duluth1</strain>
        <tissue evidence="1">Whole animal</tissue>
    </source>
</reference>
<accession>A0A9D4EBA4</accession>
<dbReference type="AlphaFoldDB" id="A0A9D4EBA4"/>
<comment type="caution">
    <text evidence="1">The sequence shown here is derived from an EMBL/GenBank/DDBJ whole genome shotgun (WGS) entry which is preliminary data.</text>
</comment>
<dbReference type="EMBL" id="JAIWYP010000009">
    <property type="protein sequence ID" value="KAH3776173.1"/>
    <property type="molecule type" value="Genomic_DNA"/>
</dbReference>
<evidence type="ECO:0000313" key="2">
    <source>
        <dbReference type="Proteomes" id="UP000828390"/>
    </source>
</evidence>
<name>A0A9D4EBA4_DREPO</name>
<proteinExistence type="predicted"/>
<dbReference type="Proteomes" id="UP000828390">
    <property type="component" value="Unassembled WGS sequence"/>
</dbReference>
<reference evidence="1" key="2">
    <citation type="submission" date="2020-11" db="EMBL/GenBank/DDBJ databases">
        <authorList>
            <person name="McCartney M.A."/>
            <person name="Auch B."/>
            <person name="Kono T."/>
            <person name="Mallez S."/>
            <person name="Becker A."/>
            <person name="Gohl D.M."/>
            <person name="Silverstein K.A.T."/>
            <person name="Koren S."/>
            <person name="Bechman K.B."/>
            <person name="Herman A."/>
            <person name="Abrahante J.E."/>
            <person name="Garbe J."/>
        </authorList>
    </citation>
    <scope>NUCLEOTIDE SEQUENCE</scope>
    <source>
        <strain evidence="1">Duluth1</strain>
        <tissue evidence="1">Whole animal</tissue>
    </source>
</reference>